<dbReference type="EMBL" id="JAMDLW010000023">
    <property type="protein sequence ID" value="MCY9521437.1"/>
    <property type="molecule type" value="Genomic_DNA"/>
</dbReference>
<dbReference type="GeneID" id="77004960"/>
<protein>
    <submittedName>
        <fullName evidence="4">GNAT family N-acetyltransferase</fullName>
    </submittedName>
</protein>
<evidence type="ECO:0000313" key="5">
    <source>
        <dbReference type="Proteomes" id="UP001207626"/>
    </source>
</evidence>
<gene>
    <name evidence="4" type="ORF">M5X09_17475</name>
</gene>
<comment type="caution">
    <text evidence="4">The sequence shown here is derived from an EMBL/GenBank/DDBJ whole genome shotgun (WGS) entry which is preliminary data.</text>
</comment>
<reference evidence="4 5" key="1">
    <citation type="submission" date="2022-05" db="EMBL/GenBank/DDBJ databases">
        <title>Genome Sequencing of Bee-Associated Microbes.</title>
        <authorList>
            <person name="Dunlap C."/>
        </authorList>
    </citation>
    <scope>NUCLEOTIDE SEQUENCE [LARGE SCALE GENOMIC DNA]</scope>
    <source>
        <strain evidence="4 5">NRRL NRS-1438</strain>
    </source>
</reference>
<dbReference type="RefSeq" id="WP_206096980.1">
    <property type="nucleotide sequence ID" value="NZ_JAFFHZ010000001.1"/>
</dbReference>
<dbReference type="PROSITE" id="PS51186">
    <property type="entry name" value="GNAT"/>
    <property type="match status" value="1"/>
</dbReference>
<keyword evidence="1" id="KW-0808">Transferase</keyword>
<dbReference type="InterPro" id="IPR000182">
    <property type="entry name" value="GNAT_dom"/>
</dbReference>
<sequence>MSVMVRPVEPSDKQELTSLMYEYIVDFYQRPKPEMEKVHCLIDTLLEKKRGIQFTAQKEGKLIGFATLYFTFSTTVSDQITVMNDLYVVEEARGTGAAQALFQACATFTKENGYARMTWITASDNYRAQRFYDKMGGTRGNWINYSIGR</sequence>
<organism evidence="4 5">
    <name type="scientific">Paenibacillus apiarius</name>
    <dbReference type="NCBI Taxonomy" id="46240"/>
    <lineage>
        <taxon>Bacteria</taxon>
        <taxon>Bacillati</taxon>
        <taxon>Bacillota</taxon>
        <taxon>Bacilli</taxon>
        <taxon>Bacillales</taxon>
        <taxon>Paenibacillaceae</taxon>
        <taxon>Paenibacillus</taxon>
    </lineage>
</organism>
<keyword evidence="5" id="KW-1185">Reference proteome</keyword>
<dbReference type="Pfam" id="PF00583">
    <property type="entry name" value="Acetyltransf_1"/>
    <property type="match status" value="1"/>
</dbReference>
<evidence type="ECO:0000259" key="3">
    <source>
        <dbReference type="PROSITE" id="PS51186"/>
    </source>
</evidence>
<name>A0ABT4DVQ4_9BACL</name>
<keyword evidence="2" id="KW-0012">Acyltransferase</keyword>
<accession>A0ABT4DVQ4</accession>
<proteinExistence type="predicted"/>
<dbReference type="InterPro" id="IPR016181">
    <property type="entry name" value="Acyl_CoA_acyltransferase"/>
</dbReference>
<evidence type="ECO:0000256" key="1">
    <source>
        <dbReference type="ARBA" id="ARBA00022679"/>
    </source>
</evidence>
<dbReference type="Gene3D" id="3.40.630.30">
    <property type="match status" value="1"/>
</dbReference>
<dbReference type="InterPro" id="IPR051016">
    <property type="entry name" value="Diverse_Substrate_AcTransf"/>
</dbReference>
<dbReference type="PANTHER" id="PTHR10545:SF42">
    <property type="entry name" value="ACETYLTRANSFERASE"/>
    <property type="match status" value="1"/>
</dbReference>
<dbReference type="Proteomes" id="UP001207626">
    <property type="component" value="Unassembled WGS sequence"/>
</dbReference>
<dbReference type="SUPFAM" id="SSF55729">
    <property type="entry name" value="Acyl-CoA N-acyltransferases (Nat)"/>
    <property type="match status" value="1"/>
</dbReference>
<feature type="domain" description="N-acetyltransferase" evidence="3">
    <location>
        <begin position="3"/>
        <end position="149"/>
    </location>
</feature>
<dbReference type="PANTHER" id="PTHR10545">
    <property type="entry name" value="DIAMINE N-ACETYLTRANSFERASE"/>
    <property type="match status" value="1"/>
</dbReference>
<evidence type="ECO:0000256" key="2">
    <source>
        <dbReference type="ARBA" id="ARBA00023315"/>
    </source>
</evidence>
<evidence type="ECO:0000313" key="4">
    <source>
        <dbReference type="EMBL" id="MCY9521437.1"/>
    </source>
</evidence>
<dbReference type="CDD" id="cd04301">
    <property type="entry name" value="NAT_SF"/>
    <property type="match status" value="1"/>
</dbReference>